<feature type="region of interest" description="Disordered" evidence="1">
    <location>
        <begin position="1"/>
        <end position="21"/>
    </location>
</feature>
<feature type="compositionally biased region" description="Polar residues" evidence="1">
    <location>
        <begin position="1"/>
        <end position="10"/>
    </location>
</feature>
<reference evidence="2" key="1">
    <citation type="journal article" date="2012" name="Nat. Biotechnol.">
        <title>Reference genome sequence of the model plant Setaria.</title>
        <authorList>
            <person name="Bennetzen J.L."/>
            <person name="Schmutz J."/>
            <person name="Wang H."/>
            <person name="Percifield R."/>
            <person name="Hawkins J."/>
            <person name="Pontaroli A.C."/>
            <person name="Estep M."/>
            <person name="Feng L."/>
            <person name="Vaughn J.N."/>
            <person name="Grimwood J."/>
            <person name="Jenkins J."/>
            <person name="Barry K."/>
            <person name="Lindquist E."/>
            <person name="Hellsten U."/>
            <person name="Deshpande S."/>
            <person name="Wang X."/>
            <person name="Wu X."/>
            <person name="Mitros T."/>
            <person name="Triplett J."/>
            <person name="Yang X."/>
            <person name="Ye C.Y."/>
            <person name="Mauro-Herrera M."/>
            <person name="Wang L."/>
            <person name="Li P."/>
            <person name="Sharma M."/>
            <person name="Sharma R."/>
            <person name="Ronald P.C."/>
            <person name="Panaud O."/>
            <person name="Kellogg E.A."/>
            <person name="Brutnell T.P."/>
            <person name="Doust A.N."/>
            <person name="Tuskan G.A."/>
            <person name="Rokhsar D."/>
            <person name="Devos K.M."/>
        </authorList>
    </citation>
    <scope>NUCLEOTIDE SEQUENCE [LARGE SCALE GENOMIC DNA]</scope>
    <source>
        <strain evidence="2">Yugu1</strain>
    </source>
</reference>
<dbReference type="EMBL" id="CM003531">
    <property type="protein sequence ID" value="RCV21896.1"/>
    <property type="molecule type" value="Genomic_DNA"/>
</dbReference>
<evidence type="ECO:0000313" key="2">
    <source>
        <dbReference type="EMBL" id="RCV21896.1"/>
    </source>
</evidence>
<evidence type="ECO:0000256" key="1">
    <source>
        <dbReference type="SAM" id="MobiDB-lite"/>
    </source>
</evidence>
<name>A0A368QVB3_SETIT</name>
<accession>A0A368QVB3</accession>
<dbReference type="AlphaFoldDB" id="A0A368QVB3"/>
<proteinExistence type="predicted"/>
<gene>
    <name evidence="2" type="ORF">SETIT_4G175300v2</name>
</gene>
<sequence>MHSQPQTPSPAGSGRRNPPVTEPIAELHTLLLLCRWQLLKHMHDVVFLFPYPSAPARWLTDSEKQARSRPCDGLVPSLFLFLFLKKHDASLLLHYLSDYISAPCVAI</sequence>
<reference evidence="2" key="2">
    <citation type="submission" date="2015-07" db="EMBL/GenBank/DDBJ databases">
        <authorList>
            <person name="Noorani M."/>
        </authorList>
    </citation>
    <scope>NUCLEOTIDE SEQUENCE</scope>
    <source>
        <strain evidence="2">Yugu1</strain>
    </source>
</reference>
<protein>
    <submittedName>
        <fullName evidence="2">Uncharacterized protein</fullName>
    </submittedName>
</protein>
<organism evidence="2">
    <name type="scientific">Setaria italica</name>
    <name type="common">Foxtail millet</name>
    <name type="synonym">Panicum italicum</name>
    <dbReference type="NCBI Taxonomy" id="4555"/>
    <lineage>
        <taxon>Eukaryota</taxon>
        <taxon>Viridiplantae</taxon>
        <taxon>Streptophyta</taxon>
        <taxon>Embryophyta</taxon>
        <taxon>Tracheophyta</taxon>
        <taxon>Spermatophyta</taxon>
        <taxon>Magnoliopsida</taxon>
        <taxon>Liliopsida</taxon>
        <taxon>Poales</taxon>
        <taxon>Poaceae</taxon>
        <taxon>PACMAD clade</taxon>
        <taxon>Panicoideae</taxon>
        <taxon>Panicodae</taxon>
        <taxon>Paniceae</taxon>
        <taxon>Cenchrinae</taxon>
        <taxon>Setaria</taxon>
    </lineage>
</organism>